<proteinExistence type="inferred from homology"/>
<evidence type="ECO:0000259" key="8">
    <source>
        <dbReference type="PROSITE" id="PS50928"/>
    </source>
</evidence>
<evidence type="ECO:0000256" key="1">
    <source>
        <dbReference type="ARBA" id="ARBA00004651"/>
    </source>
</evidence>
<dbReference type="Proteomes" id="UP000563151">
    <property type="component" value="Unassembled WGS sequence"/>
</dbReference>
<dbReference type="PROSITE" id="PS50928">
    <property type="entry name" value="ABC_TM1"/>
    <property type="match status" value="1"/>
</dbReference>
<sequence length="294" mass="33116">MAEAKLENKKIPIFVEKKSKSAKVKRVITYAILILWCIFTILPLYFMIITSFTNPNSSANLQFTLIPTEFTLGSYKYFFTFNKNVLRWLLNSLLVASIITLCNVFFASMAGYAFSKLKFPGKNSIFWMLMCAIMIPGQVTLIPLYILVKNIFNMTDSYFALIIPSLVSIYNIFLMKQYMTSIPSTLIDAARIDACSEFGIYGKVILPLAKPGLAVMGIFSFVAHWNDFFWPLLVTESSTMRTIQVGLASFKFVDSTLYGPLMAGSVIASIPMFILFFSLQKYFLQGITIGAIKG</sequence>
<dbReference type="PANTHER" id="PTHR43744">
    <property type="entry name" value="ABC TRANSPORTER PERMEASE PROTEIN MG189-RELATED-RELATED"/>
    <property type="match status" value="1"/>
</dbReference>
<keyword evidence="6 7" id="KW-0472">Membrane</keyword>
<dbReference type="RefSeq" id="WP_051593139.1">
    <property type="nucleotide sequence ID" value="NZ_JAAZWO010000013.1"/>
</dbReference>
<feature type="transmembrane region" description="Helical" evidence="7">
    <location>
        <begin position="257"/>
        <end position="279"/>
    </location>
</feature>
<keyword evidence="3" id="KW-1003">Cell membrane</keyword>
<gene>
    <name evidence="9" type="ORF">HGG79_11515</name>
</gene>
<evidence type="ECO:0000256" key="4">
    <source>
        <dbReference type="ARBA" id="ARBA00022692"/>
    </source>
</evidence>
<reference evidence="9 10" key="1">
    <citation type="submission" date="2020-04" db="EMBL/GenBank/DDBJ databases">
        <title>Genomic insights into acetone-butanol-ethanol (ABE) fermentation by sequencing solventogenic clostridia strains.</title>
        <authorList>
            <person name="Brown S."/>
        </authorList>
    </citation>
    <scope>NUCLEOTIDE SEQUENCE [LARGE SCALE GENOMIC DNA]</scope>
    <source>
        <strain evidence="9 10">DJ011</strain>
    </source>
</reference>
<evidence type="ECO:0000313" key="9">
    <source>
        <dbReference type="EMBL" id="MBC2398392.1"/>
    </source>
</evidence>
<dbReference type="Pfam" id="PF00528">
    <property type="entry name" value="BPD_transp_1"/>
    <property type="match status" value="1"/>
</dbReference>
<dbReference type="InterPro" id="IPR000515">
    <property type="entry name" value="MetI-like"/>
</dbReference>
<dbReference type="Gene3D" id="1.10.3720.10">
    <property type="entry name" value="MetI-like"/>
    <property type="match status" value="1"/>
</dbReference>
<evidence type="ECO:0000256" key="2">
    <source>
        <dbReference type="ARBA" id="ARBA00022448"/>
    </source>
</evidence>
<comment type="subcellular location">
    <subcellularLocation>
        <location evidence="1 7">Cell membrane</location>
        <topology evidence="1 7">Multi-pass membrane protein</topology>
    </subcellularLocation>
</comment>
<protein>
    <submittedName>
        <fullName evidence="9">Carbohydrate ABC transporter permease</fullName>
    </submittedName>
</protein>
<comment type="caution">
    <text evidence="9">The sequence shown here is derived from an EMBL/GenBank/DDBJ whole genome shotgun (WGS) entry which is preliminary data.</text>
</comment>
<evidence type="ECO:0000313" key="10">
    <source>
        <dbReference type="Proteomes" id="UP000563151"/>
    </source>
</evidence>
<keyword evidence="4 7" id="KW-0812">Transmembrane</keyword>
<evidence type="ECO:0000256" key="7">
    <source>
        <dbReference type="RuleBase" id="RU363032"/>
    </source>
</evidence>
<keyword evidence="10" id="KW-1185">Reference proteome</keyword>
<feature type="transmembrane region" description="Helical" evidence="7">
    <location>
        <begin position="126"/>
        <end position="146"/>
    </location>
</feature>
<dbReference type="SUPFAM" id="SSF161098">
    <property type="entry name" value="MetI-like"/>
    <property type="match status" value="1"/>
</dbReference>
<dbReference type="AlphaFoldDB" id="A0A923EAS6"/>
<dbReference type="EMBL" id="JAAZWO010000013">
    <property type="protein sequence ID" value="MBC2398392.1"/>
    <property type="molecule type" value="Genomic_DNA"/>
</dbReference>
<evidence type="ECO:0000256" key="3">
    <source>
        <dbReference type="ARBA" id="ARBA00022475"/>
    </source>
</evidence>
<comment type="similarity">
    <text evidence="7">Belongs to the binding-protein-dependent transport system permease family.</text>
</comment>
<evidence type="ECO:0000256" key="5">
    <source>
        <dbReference type="ARBA" id="ARBA00022989"/>
    </source>
</evidence>
<evidence type="ECO:0000256" key="6">
    <source>
        <dbReference type="ARBA" id="ARBA00023136"/>
    </source>
</evidence>
<feature type="transmembrane region" description="Helical" evidence="7">
    <location>
        <begin position="27"/>
        <end position="48"/>
    </location>
</feature>
<feature type="domain" description="ABC transmembrane type-1" evidence="8">
    <location>
        <begin position="89"/>
        <end position="279"/>
    </location>
</feature>
<name>A0A923EAS6_CLOTT</name>
<keyword evidence="5 7" id="KW-1133">Transmembrane helix</keyword>
<dbReference type="PANTHER" id="PTHR43744:SF12">
    <property type="entry name" value="ABC TRANSPORTER PERMEASE PROTEIN MG189-RELATED"/>
    <property type="match status" value="1"/>
</dbReference>
<feature type="transmembrane region" description="Helical" evidence="7">
    <location>
        <begin position="213"/>
        <end position="233"/>
    </location>
</feature>
<dbReference type="GO" id="GO:0055085">
    <property type="term" value="P:transmembrane transport"/>
    <property type="evidence" value="ECO:0007669"/>
    <property type="project" value="InterPro"/>
</dbReference>
<keyword evidence="2 7" id="KW-0813">Transport</keyword>
<accession>A0A923EAS6</accession>
<dbReference type="CDD" id="cd06261">
    <property type="entry name" value="TM_PBP2"/>
    <property type="match status" value="1"/>
</dbReference>
<organism evidence="9 10">
    <name type="scientific">Clostridium tetanomorphum</name>
    <dbReference type="NCBI Taxonomy" id="1553"/>
    <lineage>
        <taxon>Bacteria</taxon>
        <taxon>Bacillati</taxon>
        <taxon>Bacillota</taxon>
        <taxon>Clostridia</taxon>
        <taxon>Eubacteriales</taxon>
        <taxon>Clostridiaceae</taxon>
        <taxon>Clostridium</taxon>
    </lineage>
</organism>
<dbReference type="InterPro" id="IPR035906">
    <property type="entry name" value="MetI-like_sf"/>
</dbReference>
<feature type="transmembrane region" description="Helical" evidence="7">
    <location>
        <begin position="158"/>
        <end position="175"/>
    </location>
</feature>
<dbReference type="GO" id="GO:0005886">
    <property type="term" value="C:plasma membrane"/>
    <property type="evidence" value="ECO:0007669"/>
    <property type="project" value="UniProtKB-SubCell"/>
</dbReference>
<feature type="transmembrane region" description="Helical" evidence="7">
    <location>
        <begin position="88"/>
        <end position="114"/>
    </location>
</feature>